<dbReference type="EMBL" id="JBHUIR010000020">
    <property type="protein sequence ID" value="MFD2259348.1"/>
    <property type="molecule type" value="Genomic_DNA"/>
</dbReference>
<sequence length="164" mass="18276">MPFSLVPVFFLVLPLLEIAGFIVVGRQIGVLATIGLIILSTVLGFVLVRIQGLGVLSRIRQISTEGGVPDRELVHGAMILVAGFLLVVPGFITSTIGLLLFIPPVRDIAWHYMRRHIIILSESSTFSARTWRYSREDKVIDLDEDEYSSSRSAGDTPWRRIDKD</sequence>
<dbReference type="PANTHER" id="PTHR35335:SF1">
    <property type="entry name" value="UPF0716 PROTEIN FXSA"/>
    <property type="match status" value="1"/>
</dbReference>
<accession>A0ABW5DE20</accession>
<evidence type="ECO:0000256" key="2">
    <source>
        <dbReference type="SAM" id="Phobius"/>
    </source>
</evidence>
<dbReference type="PANTHER" id="PTHR35335">
    <property type="entry name" value="UPF0716 PROTEIN FXSA"/>
    <property type="match status" value="1"/>
</dbReference>
<keyword evidence="2" id="KW-1133">Transmembrane helix</keyword>
<dbReference type="Pfam" id="PF04186">
    <property type="entry name" value="FxsA"/>
    <property type="match status" value="1"/>
</dbReference>
<feature type="region of interest" description="Disordered" evidence="1">
    <location>
        <begin position="145"/>
        <end position="164"/>
    </location>
</feature>
<protein>
    <submittedName>
        <fullName evidence="3">FxsA family protein</fullName>
    </submittedName>
</protein>
<keyword evidence="2" id="KW-0472">Membrane</keyword>
<dbReference type="Proteomes" id="UP001597373">
    <property type="component" value="Unassembled WGS sequence"/>
</dbReference>
<dbReference type="InterPro" id="IPR007313">
    <property type="entry name" value="FxsA"/>
</dbReference>
<evidence type="ECO:0000313" key="4">
    <source>
        <dbReference type="Proteomes" id="UP001597373"/>
    </source>
</evidence>
<dbReference type="NCBIfam" id="NF008528">
    <property type="entry name" value="PRK11463.1-2"/>
    <property type="match status" value="1"/>
</dbReference>
<keyword evidence="2" id="KW-0812">Transmembrane</keyword>
<keyword evidence="4" id="KW-1185">Reference proteome</keyword>
<feature type="transmembrane region" description="Helical" evidence="2">
    <location>
        <begin position="77"/>
        <end position="102"/>
    </location>
</feature>
<proteinExistence type="predicted"/>
<evidence type="ECO:0000313" key="3">
    <source>
        <dbReference type="EMBL" id="MFD2259348.1"/>
    </source>
</evidence>
<name>A0ABW5DE20_9HYPH</name>
<dbReference type="RefSeq" id="WP_165277336.1">
    <property type="nucleotide sequence ID" value="NZ_BAABGS010000018.1"/>
</dbReference>
<gene>
    <name evidence="3" type="ORF">ACFSMZ_06175</name>
</gene>
<evidence type="ECO:0000256" key="1">
    <source>
        <dbReference type="SAM" id="MobiDB-lite"/>
    </source>
</evidence>
<feature type="transmembrane region" description="Helical" evidence="2">
    <location>
        <begin position="30"/>
        <end position="56"/>
    </location>
</feature>
<organism evidence="3 4">
    <name type="scientific">Chelativorans composti</name>
    <dbReference type="NCBI Taxonomy" id="768533"/>
    <lineage>
        <taxon>Bacteria</taxon>
        <taxon>Pseudomonadati</taxon>
        <taxon>Pseudomonadota</taxon>
        <taxon>Alphaproteobacteria</taxon>
        <taxon>Hyphomicrobiales</taxon>
        <taxon>Phyllobacteriaceae</taxon>
        <taxon>Chelativorans</taxon>
    </lineage>
</organism>
<reference evidence="4" key="1">
    <citation type="journal article" date="2019" name="Int. J. Syst. Evol. Microbiol.">
        <title>The Global Catalogue of Microorganisms (GCM) 10K type strain sequencing project: providing services to taxonomists for standard genome sequencing and annotation.</title>
        <authorList>
            <consortium name="The Broad Institute Genomics Platform"/>
            <consortium name="The Broad Institute Genome Sequencing Center for Infectious Disease"/>
            <person name="Wu L."/>
            <person name="Ma J."/>
        </authorList>
    </citation>
    <scope>NUCLEOTIDE SEQUENCE [LARGE SCALE GENOMIC DNA]</scope>
    <source>
        <strain evidence="4">KCTC 23707</strain>
    </source>
</reference>
<comment type="caution">
    <text evidence="3">The sequence shown here is derived from an EMBL/GenBank/DDBJ whole genome shotgun (WGS) entry which is preliminary data.</text>
</comment>